<proteinExistence type="predicted"/>
<dbReference type="RefSeq" id="WP_097231910.1">
    <property type="nucleotide sequence ID" value="NZ_OCNE01000010.1"/>
</dbReference>
<evidence type="ECO:0000259" key="1">
    <source>
        <dbReference type="Pfam" id="PF04965"/>
    </source>
</evidence>
<dbReference type="Gene3D" id="3.10.450.40">
    <property type="match status" value="1"/>
</dbReference>
<gene>
    <name evidence="2" type="ORF">SAMN06297387_110184</name>
</gene>
<name>A0A286DXR1_9ACTN</name>
<sequence>MSAARGPRHDVAFPFRVDRRGRTAHAGHDAHVRDLVEQLLFTSPGERVMRPDFGCGLLDLVFAPNSPELAATVELSTQASLQRWLGDLMEVVALDVESEENVIRVRLGYVVRSTGSRRDEVFEGRGAA</sequence>
<dbReference type="AlphaFoldDB" id="A0A286DXR1"/>
<reference evidence="2 3" key="1">
    <citation type="submission" date="2017-09" db="EMBL/GenBank/DDBJ databases">
        <authorList>
            <person name="Ehlers B."/>
            <person name="Leendertz F.H."/>
        </authorList>
    </citation>
    <scope>NUCLEOTIDE SEQUENCE [LARGE SCALE GENOMIC DNA]</scope>
    <source>
        <strain evidence="2 3">CGMCC 4.7095</strain>
    </source>
</reference>
<feature type="domain" description="IraD/Gp25-like" evidence="1">
    <location>
        <begin position="29"/>
        <end position="114"/>
    </location>
</feature>
<dbReference type="SUPFAM" id="SSF160719">
    <property type="entry name" value="gpW/gp25-like"/>
    <property type="match status" value="1"/>
</dbReference>
<dbReference type="InterPro" id="IPR007048">
    <property type="entry name" value="IraD/Gp25-like"/>
</dbReference>
<evidence type="ECO:0000313" key="3">
    <source>
        <dbReference type="Proteomes" id="UP000219072"/>
    </source>
</evidence>
<protein>
    <recommendedName>
        <fullName evidence="1">IraD/Gp25-like domain-containing protein</fullName>
    </recommendedName>
</protein>
<organism evidence="2 3">
    <name type="scientific">Streptomyces zhaozhouensis</name>
    <dbReference type="NCBI Taxonomy" id="1300267"/>
    <lineage>
        <taxon>Bacteria</taxon>
        <taxon>Bacillati</taxon>
        <taxon>Actinomycetota</taxon>
        <taxon>Actinomycetes</taxon>
        <taxon>Kitasatosporales</taxon>
        <taxon>Streptomycetaceae</taxon>
        <taxon>Streptomyces</taxon>
    </lineage>
</organism>
<dbReference type="Pfam" id="PF04965">
    <property type="entry name" value="GPW_gp25"/>
    <property type="match status" value="1"/>
</dbReference>
<accession>A0A286DXR1</accession>
<dbReference type="OrthoDB" id="9802846at2"/>
<dbReference type="Proteomes" id="UP000219072">
    <property type="component" value="Unassembled WGS sequence"/>
</dbReference>
<keyword evidence="3" id="KW-1185">Reference proteome</keyword>
<dbReference type="EMBL" id="OCNE01000010">
    <property type="protein sequence ID" value="SOD63452.1"/>
    <property type="molecule type" value="Genomic_DNA"/>
</dbReference>
<evidence type="ECO:0000313" key="2">
    <source>
        <dbReference type="EMBL" id="SOD63452.1"/>
    </source>
</evidence>